<evidence type="ECO:0008006" key="3">
    <source>
        <dbReference type="Google" id="ProtNLM"/>
    </source>
</evidence>
<accession>A0A2H0K8W2</accession>
<gene>
    <name evidence="1" type="ORF">COV95_00935</name>
</gene>
<reference evidence="1 2" key="1">
    <citation type="submission" date="2017-09" db="EMBL/GenBank/DDBJ databases">
        <title>Depth-based differentiation of microbial function through sediment-hosted aquifers and enrichment of novel symbionts in the deep terrestrial subsurface.</title>
        <authorList>
            <person name="Probst A.J."/>
            <person name="Ladd B."/>
            <person name="Jarett J.K."/>
            <person name="Geller-Mcgrath D.E."/>
            <person name="Sieber C.M."/>
            <person name="Emerson J.B."/>
            <person name="Anantharaman K."/>
            <person name="Thomas B.C."/>
            <person name="Malmstrom R."/>
            <person name="Stieglmeier M."/>
            <person name="Klingl A."/>
            <person name="Woyke T."/>
            <person name="Ryan C.M."/>
            <person name="Banfield J.F."/>
        </authorList>
    </citation>
    <scope>NUCLEOTIDE SEQUENCE [LARGE SCALE GENOMIC DNA]</scope>
    <source>
        <strain evidence="1">CG11_big_fil_rev_8_21_14_0_20_40_24</strain>
    </source>
</reference>
<organism evidence="1 2">
    <name type="scientific">Candidatus Zambryskibacteria bacterium CG11_big_fil_rev_8_21_14_0_20_40_24</name>
    <dbReference type="NCBI Taxonomy" id="1975116"/>
    <lineage>
        <taxon>Bacteria</taxon>
        <taxon>Candidatus Zambryskiibacteriota</taxon>
    </lineage>
</organism>
<name>A0A2H0K8W2_9BACT</name>
<evidence type="ECO:0000313" key="1">
    <source>
        <dbReference type="EMBL" id="PIQ67033.1"/>
    </source>
</evidence>
<dbReference type="PROSITE" id="PS00018">
    <property type="entry name" value="EF_HAND_1"/>
    <property type="match status" value="1"/>
</dbReference>
<protein>
    <recommendedName>
        <fullName evidence="3">Dockerin domain-containing protein</fullName>
    </recommendedName>
</protein>
<dbReference type="InterPro" id="IPR036439">
    <property type="entry name" value="Dockerin_dom_sf"/>
</dbReference>
<dbReference type="EMBL" id="PCVC01000030">
    <property type="protein sequence ID" value="PIQ67033.1"/>
    <property type="molecule type" value="Genomic_DNA"/>
</dbReference>
<dbReference type="Proteomes" id="UP000229834">
    <property type="component" value="Unassembled WGS sequence"/>
</dbReference>
<dbReference type="SUPFAM" id="SSF63446">
    <property type="entry name" value="Type I dockerin domain"/>
    <property type="match status" value="1"/>
</dbReference>
<comment type="caution">
    <text evidence="1">The sequence shown here is derived from an EMBL/GenBank/DDBJ whole genome shotgun (WGS) entry which is preliminary data.</text>
</comment>
<evidence type="ECO:0000313" key="2">
    <source>
        <dbReference type="Proteomes" id="UP000229834"/>
    </source>
</evidence>
<dbReference type="Gene3D" id="1.10.1330.10">
    <property type="entry name" value="Dockerin domain"/>
    <property type="match status" value="1"/>
</dbReference>
<dbReference type="AlphaFoldDB" id="A0A2H0K8W2"/>
<dbReference type="GO" id="GO:0000272">
    <property type="term" value="P:polysaccharide catabolic process"/>
    <property type="evidence" value="ECO:0007669"/>
    <property type="project" value="InterPro"/>
</dbReference>
<proteinExistence type="predicted"/>
<dbReference type="InterPro" id="IPR018247">
    <property type="entry name" value="EF_Hand_1_Ca_BS"/>
</dbReference>
<sequence length="151" mass="16057">MVGADESTARVYRWNGSSWQILTDSLIDTSANTITASSQIFGTSFALLGNTITATESTGDSASSASTGGGGGGIRASFLNALFPFLFTLPAKPTPPSDVDFNGDGKVDIVDLSILLYRWQGIGPEVARYDLSKNNEIDLADISILFFYWTG</sequence>